<dbReference type="InterPro" id="IPR012902">
    <property type="entry name" value="N_methyl_site"/>
</dbReference>
<dbReference type="GO" id="GO:0015628">
    <property type="term" value="P:protein secretion by the type II secretion system"/>
    <property type="evidence" value="ECO:0007669"/>
    <property type="project" value="UniProtKB-UniRule"/>
</dbReference>
<comment type="similarity">
    <text evidence="2 9">Belongs to the GSP I family.</text>
</comment>
<evidence type="ECO:0000259" key="10">
    <source>
        <dbReference type="Pfam" id="PF02501"/>
    </source>
</evidence>
<evidence type="ECO:0000256" key="9">
    <source>
        <dbReference type="RuleBase" id="RU368030"/>
    </source>
</evidence>
<keyword evidence="4 9" id="KW-0488">Methylation</keyword>
<organism evidence="11 12">
    <name type="scientific">Shewanella piezotolerans (strain WP3 / JCM 13877)</name>
    <dbReference type="NCBI Taxonomy" id="225849"/>
    <lineage>
        <taxon>Bacteria</taxon>
        <taxon>Pseudomonadati</taxon>
        <taxon>Pseudomonadota</taxon>
        <taxon>Gammaproteobacteria</taxon>
        <taxon>Alteromonadales</taxon>
        <taxon>Shewanellaceae</taxon>
        <taxon>Shewanella</taxon>
    </lineage>
</organism>
<dbReference type="Pfam" id="PF07963">
    <property type="entry name" value="N_methyl"/>
    <property type="match status" value="1"/>
</dbReference>
<dbReference type="PROSITE" id="PS00409">
    <property type="entry name" value="PROKAR_NTER_METHYL"/>
    <property type="match status" value="1"/>
</dbReference>
<dbReference type="STRING" id="225849.swp_0191"/>
<comment type="PTM">
    <text evidence="9">Cleaved by prepilin peptidase.</text>
</comment>
<dbReference type="PANTHER" id="PTHR38779:SF2">
    <property type="entry name" value="TYPE II SECRETION SYSTEM PROTEIN I-RELATED"/>
    <property type="match status" value="1"/>
</dbReference>
<dbReference type="Pfam" id="PF02501">
    <property type="entry name" value="T2SSI"/>
    <property type="match status" value="1"/>
</dbReference>
<dbReference type="InterPro" id="IPR045584">
    <property type="entry name" value="Pilin-like"/>
</dbReference>
<keyword evidence="12" id="KW-1185">Reference proteome</keyword>
<protein>
    <recommendedName>
        <fullName evidence="9">Type II secretion system protein I</fullName>
        <shortName evidence="9">T2SS minor pseudopilin I</shortName>
    </recommendedName>
</protein>
<keyword evidence="3" id="KW-1003">Cell membrane</keyword>
<evidence type="ECO:0000256" key="3">
    <source>
        <dbReference type="ARBA" id="ARBA00022475"/>
    </source>
</evidence>
<dbReference type="EMBL" id="CP000472">
    <property type="protein sequence ID" value="ACJ27034.1"/>
    <property type="molecule type" value="Genomic_DNA"/>
</dbReference>
<proteinExistence type="inferred from homology"/>
<evidence type="ECO:0000256" key="7">
    <source>
        <dbReference type="ARBA" id="ARBA00022989"/>
    </source>
</evidence>
<sequence length="138" mass="15994">MLLYKRQSLIKMRQLMSIRQRGMTLLEVIVALAVFSIAAVSITKSLGEQMANMPILEERTMAQWVAHNQMVEARLEPKFPDIGRKDGQEQLAGKDWYWRKEVVKTTDDNFRMIRITISDDDRFGRVIAEVSSYVLKSD</sequence>
<keyword evidence="8" id="KW-0472">Membrane</keyword>
<dbReference type="AlphaFoldDB" id="B8CH41"/>
<comment type="subunit">
    <text evidence="9">Type II secretion is composed of four main components: the outer membrane complex, the inner membrane complex, the cytoplasmic secretion ATPase and the periplasm-spanning pseudopilus.</text>
</comment>
<dbReference type="NCBIfam" id="TIGR01707">
    <property type="entry name" value="gspI"/>
    <property type="match status" value="1"/>
</dbReference>
<evidence type="ECO:0000256" key="4">
    <source>
        <dbReference type="ARBA" id="ARBA00022481"/>
    </source>
</evidence>
<evidence type="ECO:0000256" key="1">
    <source>
        <dbReference type="ARBA" id="ARBA00004377"/>
    </source>
</evidence>
<comment type="subcellular location">
    <subcellularLocation>
        <location evidence="1 9">Cell inner membrane</location>
        <topology evidence="1 9">Single-pass membrane protein</topology>
    </subcellularLocation>
</comment>
<dbReference type="eggNOG" id="COG2165">
    <property type="taxonomic scope" value="Bacteria"/>
</dbReference>
<gene>
    <name evidence="11" type="ordered locus">swp_0191</name>
</gene>
<dbReference type="HOGENOM" id="CLU_121289_6_0_6"/>
<name>B8CH41_SHEPW</name>
<evidence type="ECO:0000313" key="11">
    <source>
        <dbReference type="EMBL" id="ACJ27034.1"/>
    </source>
</evidence>
<dbReference type="GO" id="GO:0005886">
    <property type="term" value="C:plasma membrane"/>
    <property type="evidence" value="ECO:0007669"/>
    <property type="project" value="UniProtKB-SubCell"/>
</dbReference>
<evidence type="ECO:0000256" key="2">
    <source>
        <dbReference type="ARBA" id="ARBA00008358"/>
    </source>
</evidence>
<evidence type="ECO:0000256" key="6">
    <source>
        <dbReference type="ARBA" id="ARBA00022692"/>
    </source>
</evidence>
<dbReference type="KEGG" id="swp:swp_0191"/>
<feature type="domain" description="Type II secretion system protein GspI C-terminal" evidence="10">
    <location>
        <begin position="56"/>
        <end position="134"/>
    </location>
</feature>
<dbReference type="NCBIfam" id="TIGR02532">
    <property type="entry name" value="IV_pilin_GFxxxE"/>
    <property type="match status" value="1"/>
</dbReference>
<dbReference type="Proteomes" id="UP000000753">
    <property type="component" value="Chromosome"/>
</dbReference>
<evidence type="ECO:0000256" key="5">
    <source>
        <dbReference type="ARBA" id="ARBA00022519"/>
    </source>
</evidence>
<keyword evidence="5 9" id="KW-0997">Cell inner membrane</keyword>
<accession>B8CH41</accession>
<dbReference type="SUPFAM" id="SSF54523">
    <property type="entry name" value="Pili subunits"/>
    <property type="match status" value="1"/>
</dbReference>
<reference evidence="11 12" key="1">
    <citation type="journal article" date="2008" name="PLoS ONE">
        <title>Environmental adaptation: genomic analysis of the piezotolerant and psychrotolerant deep-sea iron reducing bacterium Shewanella piezotolerans WP3.</title>
        <authorList>
            <person name="Wang F."/>
            <person name="Wang J."/>
            <person name="Jian H."/>
            <person name="Zhang B."/>
            <person name="Li S."/>
            <person name="Wang F."/>
            <person name="Zeng X."/>
            <person name="Gao L."/>
            <person name="Bartlett D.H."/>
            <person name="Yu J."/>
            <person name="Hu S."/>
            <person name="Xiao X."/>
        </authorList>
    </citation>
    <scope>NUCLEOTIDE SEQUENCE [LARGE SCALE GENOMIC DNA]</scope>
    <source>
        <strain evidence="12">WP3 / JCM 13877</strain>
    </source>
</reference>
<keyword evidence="6" id="KW-0812">Transmembrane</keyword>
<evidence type="ECO:0000313" key="12">
    <source>
        <dbReference type="Proteomes" id="UP000000753"/>
    </source>
</evidence>
<evidence type="ECO:0000256" key="8">
    <source>
        <dbReference type="ARBA" id="ARBA00023136"/>
    </source>
</evidence>
<comment type="function">
    <text evidence="9">Component of the type II secretion system required for the energy-dependent secretion of extracellular factors such as proteases and toxins from the periplasm.</text>
</comment>
<dbReference type="InterPro" id="IPR010052">
    <property type="entry name" value="T2SS_protein-GspI"/>
</dbReference>
<dbReference type="Gene3D" id="3.30.1300.30">
    <property type="entry name" value="GSPII I/J protein-like"/>
    <property type="match status" value="1"/>
</dbReference>
<dbReference type="InterPro" id="IPR003413">
    <property type="entry name" value="T2SS_GspI_C"/>
</dbReference>
<dbReference type="GO" id="GO:0015627">
    <property type="term" value="C:type II protein secretion system complex"/>
    <property type="evidence" value="ECO:0007669"/>
    <property type="project" value="UniProtKB-UniRule"/>
</dbReference>
<keyword evidence="7" id="KW-1133">Transmembrane helix</keyword>
<dbReference type="PANTHER" id="PTHR38779">
    <property type="entry name" value="TYPE II SECRETION SYSTEM PROTEIN I-RELATED"/>
    <property type="match status" value="1"/>
</dbReference>